<protein>
    <submittedName>
        <fullName evidence="3">Uncharacterized protein</fullName>
    </submittedName>
</protein>
<keyword evidence="4" id="KW-1185">Reference proteome</keyword>
<keyword evidence="2" id="KW-0472">Membrane</keyword>
<proteinExistence type="predicted"/>
<accession>A0A167X8M1</accession>
<feature type="region of interest" description="Disordered" evidence="1">
    <location>
        <begin position="33"/>
        <end position="56"/>
    </location>
</feature>
<evidence type="ECO:0000256" key="1">
    <source>
        <dbReference type="SAM" id="MobiDB-lite"/>
    </source>
</evidence>
<dbReference type="AlphaFoldDB" id="A0A167X8M1"/>
<dbReference type="EMBL" id="KV417767">
    <property type="protein sequence ID" value="KZP06943.1"/>
    <property type="molecule type" value="Genomic_DNA"/>
</dbReference>
<feature type="transmembrane region" description="Helical" evidence="2">
    <location>
        <begin position="103"/>
        <end position="127"/>
    </location>
</feature>
<reference evidence="3 4" key="1">
    <citation type="journal article" date="2016" name="Mol. Biol. Evol.">
        <title>Comparative Genomics of Early-Diverging Mushroom-Forming Fungi Provides Insights into the Origins of Lignocellulose Decay Capabilities.</title>
        <authorList>
            <person name="Nagy L.G."/>
            <person name="Riley R."/>
            <person name="Tritt A."/>
            <person name="Adam C."/>
            <person name="Daum C."/>
            <person name="Floudas D."/>
            <person name="Sun H."/>
            <person name="Yadav J.S."/>
            <person name="Pangilinan J."/>
            <person name="Larsson K.H."/>
            <person name="Matsuura K."/>
            <person name="Barry K."/>
            <person name="Labutti K."/>
            <person name="Kuo R."/>
            <person name="Ohm R.A."/>
            <person name="Bhattacharya S.S."/>
            <person name="Shirouzu T."/>
            <person name="Yoshinaga Y."/>
            <person name="Martin F.M."/>
            <person name="Grigoriev I.V."/>
            <person name="Hibbett D.S."/>
        </authorList>
    </citation>
    <scope>NUCLEOTIDE SEQUENCE [LARGE SCALE GENOMIC DNA]</scope>
    <source>
        <strain evidence="3 4">CBS 109695</strain>
    </source>
</reference>
<evidence type="ECO:0000313" key="4">
    <source>
        <dbReference type="Proteomes" id="UP000076532"/>
    </source>
</evidence>
<evidence type="ECO:0000256" key="2">
    <source>
        <dbReference type="SAM" id="Phobius"/>
    </source>
</evidence>
<sequence length="132" mass="13354">MGPANGNVYYLESLKEFNAGPYSLINISGHSSRGSRGVSGGRGGARVEAGGHSGSLEGPSIRWEGGLVRGSPVGLRSMGGYVVYGGSYMGVGPIPVITPGGVIGGGTVVVLLNVVYGLLLLTLVFVIDMGNM</sequence>
<evidence type="ECO:0000313" key="3">
    <source>
        <dbReference type="EMBL" id="KZP06943.1"/>
    </source>
</evidence>
<keyword evidence="2" id="KW-0812">Transmembrane</keyword>
<feature type="transmembrane region" description="Helical" evidence="2">
    <location>
        <begin position="78"/>
        <end position="97"/>
    </location>
</feature>
<organism evidence="3 4">
    <name type="scientific">Athelia psychrophila</name>
    <dbReference type="NCBI Taxonomy" id="1759441"/>
    <lineage>
        <taxon>Eukaryota</taxon>
        <taxon>Fungi</taxon>
        <taxon>Dikarya</taxon>
        <taxon>Basidiomycota</taxon>
        <taxon>Agaricomycotina</taxon>
        <taxon>Agaricomycetes</taxon>
        <taxon>Agaricomycetidae</taxon>
        <taxon>Atheliales</taxon>
        <taxon>Atheliaceae</taxon>
        <taxon>Athelia</taxon>
    </lineage>
</organism>
<name>A0A167X8M1_9AGAM</name>
<keyword evidence="2" id="KW-1133">Transmembrane helix</keyword>
<dbReference type="Proteomes" id="UP000076532">
    <property type="component" value="Unassembled WGS sequence"/>
</dbReference>
<gene>
    <name evidence="3" type="ORF">FIBSPDRAFT_902419</name>
</gene>